<evidence type="ECO:0008006" key="3">
    <source>
        <dbReference type="Google" id="ProtNLM"/>
    </source>
</evidence>
<gene>
    <name evidence="1" type="ORF">TFUB20_01354</name>
</gene>
<dbReference type="RefSeq" id="WP_231964430.1">
    <property type="nucleotide sequence ID" value="NZ_CAUSRC010000024.1"/>
</dbReference>
<accession>A0A1D3UMN9</accession>
<organism evidence="1 2">
    <name type="scientific">Tannerella forsythia</name>
    <name type="common">Bacteroides forsythus</name>
    <dbReference type="NCBI Taxonomy" id="28112"/>
    <lineage>
        <taxon>Bacteria</taxon>
        <taxon>Pseudomonadati</taxon>
        <taxon>Bacteroidota</taxon>
        <taxon>Bacteroidia</taxon>
        <taxon>Bacteroidales</taxon>
        <taxon>Tannerellaceae</taxon>
        <taxon>Tannerella</taxon>
    </lineage>
</organism>
<evidence type="ECO:0000313" key="2">
    <source>
        <dbReference type="Proteomes" id="UP000182057"/>
    </source>
</evidence>
<sequence length="290" mass="33301">MVMKYCWGMFLLVFLLLGCRSSQHTLPRTVAEQTPPDESALLIDSILQTGLDREAVYTLMGRIKPMSSLKLYRMPLANTDSAKRSSPNIVDRTQKGRYLDRLSRVQKAVNEIRLPDLAFVLIPYRAHQDSIRTIQLSVVRVSLLDSLLKAKESFFGQYGLVPGTDPATVVSTIENAGIYERYRGYGYLFGYPDYAVDFFVEASHTHRDIQQPTPRNFFNIPTHQSKEGYFVYAYPKDYEPSREVDSLLYHRSTKVLETYEKLRDRYLNADSTVRAYRLLLDAATAEGRLK</sequence>
<protein>
    <recommendedName>
        <fullName evidence="3">Lipoprotein</fullName>
    </recommendedName>
</protein>
<dbReference type="Proteomes" id="UP000182057">
    <property type="component" value="Unassembled WGS sequence"/>
</dbReference>
<evidence type="ECO:0000313" key="1">
    <source>
        <dbReference type="EMBL" id="SCQ21409.1"/>
    </source>
</evidence>
<dbReference type="AlphaFoldDB" id="A0A1D3UMN9"/>
<dbReference type="PROSITE" id="PS51257">
    <property type="entry name" value="PROKAR_LIPOPROTEIN"/>
    <property type="match status" value="1"/>
</dbReference>
<dbReference type="EMBL" id="FMMM01000054">
    <property type="protein sequence ID" value="SCQ21409.1"/>
    <property type="molecule type" value="Genomic_DNA"/>
</dbReference>
<reference evidence="1 2" key="1">
    <citation type="submission" date="2016-09" db="EMBL/GenBank/DDBJ databases">
        <authorList>
            <person name="Capua I."/>
            <person name="De Benedictis P."/>
            <person name="Joannis T."/>
            <person name="Lombin L.H."/>
            <person name="Cattoli G."/>
        </authorList>
    </citation>
    <scope>NUCLEOTIDE SEQUENCE [LARGE SCALE GENOMIC DNA]</scope>
    <source>
        <strain evidence="1 2">UB20</strain>
    </source>
</reference>
<name>A0A1D3UMN9_TANFO</name>
<proteinExistence type="predicted"/>